<dbReference type="AlphaFoldDB" id="A0A1Z5KP58"/>
<dbReference type="Proteomes" id="UP000198406">
    <property type="component" value="Unassembled WGS sequence"/>
</dbReference>
<keyword evidence="3" id="KW-1185">Reference proteome</keyword>
<dbReference type="Pfam" id="PF07209">
    <property type="entry name" value="DUF1415"/>
    <property type="match status" value="1"/>
</dbReference>
<keyword evidence="1" id="KW-0732">Signal</keyword>
<sequence length="425" mass="47960">MSCSPWLRWLSFVCYCCTFWLQSPSTASSLAFISSHSNLHRKRSASSLRQEPHQQEENIQVFDAPKECPYSMRFSPQRINLTRPKKLPRNNILGLPSFFPGRRSRFEQAISCERLEWCEETDGLALLARLFHTAATAAENNLVMAFPDASSYSLLHNAVEILGPYAPQWDLQIIWGPLPHMKFTKTLNSDSANNNQHDRAWVDSETHQRRTQAWVQRLLVTHGICPYTRTDTKSGQGISGVPVAPIAYSATPATSLLEIVSVALTTIQHDMLDVGPEQTSSILLAAPEFDSRLEEWSGPFFSILQACIVAVSLTDTIGVVCFHPEYKVSDGQTWPGFGHMHSVPKLQQLTDIESWDEAAAGGAWQRRTPHATLNVLWAPQLALAEKQRKTTSLYRENIRKLVHGIGVENLQIDLERERRLFEIVE</sequence>
<evidence type="ECO:0000256" key="1">
    <source>
        <dbReference type="SAM" id="SignalP"/>
    </source>
</evidence>
<comment type="caution">
    <text evidence="2">The sequence shown here is derived from an EMBL/GenBank/DDBJ whole genome shotgun (WGS) entry which is preliminary data.</text>
</comment>
<dbReference type="EMBL" id="BDSP01000259">
    <property type="protein sequence ID" value="GAX27882.1"/>
    <property type="molecule type" value="Genomic_DNA"/>
</dbReference>
<dbReference type="OrthoDB" id="187753at2759"/>
<feature type="signal peptide" evidence="1">
    <location>
        <begin position="1"/>
        <end position="27"/>
    </location>
</feature>
<reference evidence="2 3" key="1">
    <citation type="journal article" date="2015" name="Plant Cell">
        <title>Oil accumulation by the oleaginous diatom Fistulifera solaris as revealed by the genome and transcriptome.</title>
        <authorList>
            <person name="Tanaka T."/>
            <person name="Maeda Y."/>
            <person name="Veluchamy A."/>
            <person name="Tanaka M."/>
            <person name="Abida H."/>
            <person name="Marechal E."/>
            <person name="Bowler C."/>
            <person name="Muto M."/>
            <person name="Sunaga Y."/>
            <person name="Tanaka M."/>
            <person name="Yoshino T."/>
            <person name="Taniguchi T."/>
            <person name="Fukuda Y."/>
            <person name="Nemoto M."/>
            <person name="Matsumoto M."/>
            <person name="Wong P.S."/>
            <person name="Aburatani S."/>
            <person name="Fujibuchi W."/>
        </authorList>
    </citation>
    <scope>NUCLEOTIDE SEQUENCE [LARGE SCALE GENOMIC DNA]</scope>
    <source>
        <strain evidence="2 3">JPCC DA0580</strain>
    </source>
</reference>
<organism evidence="2 3">
    <name type="scientific">Fistulifera solaris</name>
    <name type="common">Oleaginous diatom</name>
    <dbReference type="NCBI Taxonomy" id="1519565"/>
    <lineage>
        <taxon>Eukaryota</taxon>
        <taxon>Sar</taxon>
        <taxon>Stramenopiles</taxon>
        <taxon>Ochrophyta</taxon>
        <taxon>Bacillariophyta</taxon>
        <taxon>Bacillariophyceae</taxon>
        <taxon>Bacillariophycidae</taxon>
        <taxon>Naviculales</taxon>
        <taxon>Naviculaceae</taxon>
        <taxon>Fistulifera</taxon>
    </lineage>
</organism>
<evidence type="ECO:0000313" key="2">
    <source>
        <dbReference type="EMBL" id="GAX27882.1"/>
    </source>
</evidence>
<evidence type="ECO:0000313" key="3">
    <source>
        <dbReference type="Proteomes" id="UP000198406"/>
    </source>
</evidence>
<dbReference type="InterPro" id="IPR009858">
    <property type="entry name" value="DUF1415"/>
</dbReference>
<dbReference type="InParanoid" id="A0A1Z5KP58"/>
<proteinExistence type="predicted"/>
<name>A0A1Z5KP58_FISSO</name>
<gene>
    <name evidence="2" type="ORF">FisN_13Hh004</name>
</gene>
<protein>
    <submittedName>
        <fullName evidence="2">Uncharacterized protein</fullName>
    </submittedName>
</protein>
<feature type="chain" id="PRO_5012419103" evidence="1">
    <location>
        <begin position="28"/>
        <end position="425"/>
    </location>
</feature>
<accession>A0A1Z5KP58</accession>